<evidence type="ECO:0000256" key="1">
    <source>
        <dbReference type="ARBA" id="ARBA00022630"/>
    </source>
</evidence>
<keyword evidence="5" id="KW-0520">NAD</keyword>
<keyword evidence="6" id="KW-0472">Membrane</keyword>
<protein>
    <submittedName>
        <fullName evidence="8">NAD(P)/FAD-dependent oxidoreductase</fullName>
    </submittedName>
</protein>
<keyword evidence="9" id="KW-1185">Reference proteome</keyword>
<accession>A0ABT1TLD3</accession>
<dbReference type="PANTHER" id="PTHR46091">
    <property type="entry name" value="BLR7054 PROTEIN"/>
    <property type="match status" value="1"/>
</dbReference>
<dbReference type="Gene3D" id="3.50.50.60">
    <property type="entry name" value="FAD/NAD(P)-binding domain"/>
    <property type="match status" value="1"/>
</dbReference>
<gene>
    <name evidence="8" type="ORF">NP590_19230</name>
</gene>
<name>A0ABT1TLD3_9GAMM</name>
<dbReference type="InterPro" id="IPR036188">
    <property type="entry name" value="FAD/NAD-bd_sf"/>
</dbReference>
<reference evidence="8 9" key="1">
    <citation type="submission" date="2022-07" db="EMBL/GenBank/DDBJ databases">
        <title>Methylomonas rivi sp. nov., Methylomonas rosea sp. nov., Methylomonas aureus sp. nov. and Methylomonas subterranea sp. nov., four novel methanotrophs isolated from a freshwater creek and the deep terrestrial subsurface.</title>
        <authorList>
            <person name="Abin C."/>
            <person name="Sankaranarayanan K."/>
            <person name="Garner C."/>
            <person name="Sindelar R."/>
            <person name="Kotary K."/>
            <person name="Garner R."/>
            <person name="Barclay S."/>
            <person name="Lawson P."/>
            <person name="Krumholz L."/>
        </authorList>
    </citation>
    <scope>NUCLEOTIDE SEQUENCE [LARGE SCALE GENOMIC DNA]</scope>
    <source>
        <strain evidence="8 9">SURF-2</strain>
    </source>
</reference>
<keyword evidence="4" id="KW-0521">NADP</keyword>
<keyword evidence="1" id="KW-0285">Flavoprotein</keyword>
<sequence length="503" mass="55128">MRGVQQESRHETYDVIVIGAGIGGLSTAALLAKAGKSVLLVERHDRPGGYAHSFKRRGFHFDSGVHLVSGCGPRGYRNGSSIYQICTTVGIEPREVFIPLKSYARAVYPELEISLRAGESDFIEGLCEHFPKEKDNLLALIRLCKLLAEEAMLAETVLEQGRETRISPATALANLFRYRRTSLHVALDEFLSDPQLKSLCASLWPYLGLPPAQLSFLYWACMMAGYTYEGGYYCRGSFQNYANALAAAVEKHGGEVLLNASARRIVVNQGKVAGILLENGQLIRASSVVSNTDALQTAELLLGREYLPKDHFDRLNELSPSTSIFVSYVATDLPMAHHSHESFFFESLDHEAAYASNLDGDFNWFSATLPSLTDPSLAPAGQHIMLLTTLCPFDIGQSWRQAKKPFEQRLLKKAERFFPGLRDHLLFVESGTPRTLERYTLNRQGAAYGFAASPEQIGPNRPGVRGVLPGLFHTGHWSRPGGGVAGVSVSALLAADAVLNTPA</sequence>
<keyword evidence="3" id="KW-0274">FAD</keyword>
<dbReference type="RefSeq" id="WP_256604336.1">
    <property type="nucleotide sequence ID" value="NZ_JANIBJ010000054.1"/>
</dbReference>
<keyword evidence="6" id="KW-0812">Transmembrane</keyword>
<evidence type="ECO:0000313" key="8">
    <source>
        <dbReference type="EMBL" id="MCQ8106250.1"/>
    </source>
</evidence>
<evidence type="ECO:0000256" key="5">
    <source>
        <dbReference type="ARBA" id="ARBA00023027"/>
    </source>
</evidence>
<proteinExistence type="predicted"/>
<dbReference type="SUPFAM" id="SSF51905">
    <property type="entry name" value="FAD/NAD(P)-binding domain"/>
    <property type="match status" value="1"/>
</dbReference>
<evidence type="ECO:0000256" key="6">
    <source>
        <dbReference type="SAM" id="Phobius"/>
    </source>
</evidence>
<evidence type="ECO:0000256" key="2">
    <source>
        <dbReference type="ARBA" id="ARBA00022729"/>
    </source>
</evidence>
<dbReference type="Pfam" id="PF01593">
    <property type="entry name" value="Amino_oxidase"/>
    <property type="match status" value="1"/>
</dbReference>
<organism evidence="8 9">
    <name type="scientific">Methylomonas subterranea</name>
    <dbReference type="NCBI Taxonomy" id="2952225"/>
    <lineage>
        <taxon>Bacteria</taxon>
        <taxon>Pseudomonadati</taxon>
        <taxon>Pseudomonadota</taxon>
        <taxon>Gammaproteobacteria</taxon>
        <taxon>Methylococcales</taxon>
        <taxon>Methylococcaceae</taxon>
        <taxon>Methylomonas</taxon>
    </lineage>
</organism>
<feature type="domain" description="Amine oxidase" evidence="7">
    <location>
        <begin position="22"/>
        <end position="499"/>
    </location>
</feature>
<feature type="transmembrane region" description="Helical" evidence="6">
    <location>
        <begin position="12"/>
        <end position="32"/>
    </location>
</feature>
<dbReference type="Gene3D" id="3.90.660.50">
    <property type="match status" value="1"/>
</dbReference>
<comment type="caution">
    <text evidence="8">The sequence shown here is derived from an EMBL/GenBank/DDBJ whole genome shotgun (WGS) entry which is preliminary data.</text>
</comment>
<keyword evidence="6" id="KW-1133">Transmembrane helix</keyword>
<dbReference type="EMBL" id="JANIBJ010000054">
    <property type="protein sequence ID" value="MCQ8106250.1"/>
    <property type="molecule type" value="Genomic_DNA"/>
</dbReference>
<evidence type="ECO:0000256" key="3">
    <source>
        <dbReference type="ARBA" id="ARBA00022827"/>
    </source>
</evidence>
<dbReference type="InterPro" id="IPR052206">
    <property type="entry name" value="Retinol_saturase"/>
</dbReference>
<evidence type="ECO:0000313" key="9">
    <source>
        <dbReference type="Proteomes" id="UP001524499"/>
    </source>
</evidence>
<keyword evidence="2" id="KW-0732">Signal</keyword>
<evidence type="ECO:0000256" key="4">
    <source>
        <dbReference type="ARBA" id="ARBA00022857"/>
    </source>
</evidence>
<dbReference type="PANTHER" id="PTHR46091:SF3">
    <property type="entry name" value="AMINE OXIDASE DOMAIN-CONTAINING PROTEIN"/>
    <property type="match status" value="1"/>
</dbReference>
<dbReference type="Proteomes" id="UP001524499">
    <property type="component" value="Unassembled WGS sequence"/>
</dbReference>
<dbReference type="InterPro" id="IPR002937">
    <property type="entry name" value="Amino_oxidase"/>
</dbReference>
<evidence type="ECO:0000259" key="7">
    <source>
        <dbReference type="Pfam" id="PF01593"/>
    </source>
</evidence>